<reference evidence="7 8" key="1">
    <citation type="journal article" date="2023" name="Nat. Commun.">
        <title>Origin of minicircular mitochondrial genomes in red algae.</title>
        <authorList>
            <person name="Lee Y."/>
            <person name="Cho C.H."/>
            <person name="Lee Y.M."/>
            <person name="Park S.I."/>
            <person name="Yang J.H."/>
            <person name="West J.A."/>
            <person name="Bhattacharya D."/>
            <person name="Yoon H.S."/>
        </authorList>
    </citation>
    <scope>NUCLEOTIDE SEQUENCE [LARGE SCALE GENOMIC DNA]</scope>
    <source>
        <strain evidence="7 8">CCMP1338</strain>
        <tissue evidence="7">Whole cell</tissue>
    </source>
</reference>
<keyword evidence="8" id="KW-1185">Reference proteome</keyword>
<feature type="domain" description="HTH myb-type" evidence="6">
    <location>
        <begin position="107"/>
        <end position="157"/>
    </location>
</feature>
<evidence type="ECO:0000256" key="3">
    <source>
        <dbReference type="ARBA" id="ARBA00023163"/>
    </source>
</evidence>
<dbReference type="GO" id="GO:0003677">
    <property type="term" value="F:DNA binding"/>
    <property type="evidence" value="ECO:0007669"/>
    <property type="project" value="InterPro"/>
</dbReference>
<accession>A0AAV8V2V7</accession>
<feature type="region of interest" description="Disordered" evidence="5">
    <location>
        <begin position="65"/>
        <end position="103"/>
    </location>
</feature>
<keyword evidence="2" id="KW-0805">Transcription regulation</keyword>
<evidence type="ECO:0000256" key="2">
    <source>
        <dbReference type="ARBA" id="ARBA00023015"/>
    </source>
</evidence>
<dbReference type="EMBL" id="JAMWBK010000001">
    <property type="protein sequence ID" value="KAJ8909186.1"/>
    <property type="molecule type" value="Genomic_DNA"/>
</dbReference>
<organism evidence="7 8">
    <name type="scientific">Rhodosorus marinus</name>
    <dbReference type="NCBI Taxonomy" id="101924"/>
    <lineage>
        <taxon>Eukaryota</taxon>
        <taxon>Rhodophyta</taxon>
        <taxon>Stylonematophyceae</taxon>
        <taxon>Stylonematales</taxon>
        <taxon>Stylonemataceae</taxon>
        <taxon>Rhodosorus</taxon>
    </lineage>
</organism>
<evidence type="ECO:0000256" key="5">
    <source>
        <dbReference type="SAM" id="MobiDB-lite"/>
    </source>
</evidence>
<evidence type="ECO:0000259" key="6">
    <source>
        <dbReference type="PROSITE" id="PS51294"/>
    </source>
</evidence>
<dbReference type="SUPFAM" id="SSF46689">
    <property type="entry name" value="Homeodomain-like"/>
    <property type="match status" value="1"/>
</dbReference>
<proteinExistence type="inferred from homology"/>
<evidence type="ECO:0000313" key="8">
    <source>
        <dbReference type="Proteomes" id="UP001157974"/>
    </source>
</evidence>
<protein>
    <recommendedName>
        <fullName evidence="6">HTH myb-type domain-containing protein</fullName>
    </recommendedName>
</protein>
<dbReference type="Pfam" id="PF00249">
    <property type="entry name" value="Myb_DNA-binding"/>
    <property type="match status" value="1"/>
</dbReference>
<dbReference type="CDD" id="cd00167">
    <property type="entry name" value="SANT"/>
    <property type="match status" value="1"/>
</dbReference>
<gene>
    <name evidence="7" type="ORF">NDN08_005879</name>
</gene>
<evidence type="ECO:0000256" key="1">
    <source>
        <dbReference type="ARBA" id="ARBA00007945"/>
    </source>
</evidence>
<keyword evidence="4" id="KW-0539">Nucleus</keyword>
<dbReference type="InterPro" id="IPR017930">
    <property type="entry name" value="Myb_dom"/>
</dbReference>
<dbReference type="InterPro" id="IPR007726">
    <property type="entry name" value="SS18_N"/>
</dbReference>
<comment type="similarity">
    <text evidence="1">Belongs to the SS18 family.</text>
</comment>
<keyword evidence="3" id="KW-0804">Transcription</keyword>
<dbReference type="PROSITE" id="PS51294">
    <property type="entry name" value="HTH_MYB"/>
    <property type="match status" value="1"/>
</dbReference>
<evidence type="ECO:0000256" key="4">
    <source>
        <dbReference type="ARBA" id="ARBA00023242"/>
    </source>
</evidence>
<dbReference type="InterPro" id="IPR006447">
    <property type="entry name" value="Myb_dom_plants"/>
</dbReference>
<comment type="caution">
    <text evidence="7">The sequence shown here is derived from an EMBL/GenBank/DDBJ whole genome shotgun (WGS) entry which is preliminary data.</text>
</comment>
<dbReference type="SMART" id="SM00717">
    <property type="entry name" value="SANT"/>
    <property type="match status" value="1"/>
</dbReference>
<dbReference type="Proteomes" id="UP001157974">
    <property type="component" value="Unassembled WGS sequence"/>
</dbReference>
<dbReference type="InterPro" id="IPR009057">
    <property type="entry name" value="Homeodomain-like_sf"/>
</dbReference>
<feature type="compositionally biased region" description="Low complexity" evidence="5">
    <location>
        <begin position="79"/>
        <end position="92"/>
    </location>
</feature>
<dbReference type="PANTHER" id="PTHR12802">
    <property type="entry name" value="SWI/SNF COMPLEX-RELATED"/>
    <property type="match status" value="1"/>
</dbReference>
<sequence>MNAGGGQVPLVLTTEAIQSVLEENQGLIEAIISNQNRGKLDDCLVYQQKLHQNLALLASLSDQQPAERRVMTQAPSILPASEGSLSSRPSGGPSDGGSNEKKEVRYWSEEEHQKFLEGLRLYSNNGRFDLKAIAKHVGTRTPVQIRSHLQKHLLKEKSKSGPILGTGMPGNLDKR</sequence>
<dbReference type="AlphaFoldDB" id="A0AAV8V2V7"/>
<name>A0AAV8V2V7_9RHOD</name>
<dbReference type="NCBIfam" id="TIGR01557">
    <property type="entry name" value="myb_SHAQKYF"/>
    <property type="match status" value="1"/>
</dbReference>
<evidence type="ECO:0000313" key="7">
    <source>
        <dbReference type="EMBL" id="KAJ8909186.1"/>
    </source>
</evidence>
<dbReference type="Gene3D" id="1.10.10.60">
    <property type="entry name" value="Homeodomain-like"/>
    <property type="match status" value="1"/>
</dbReference>
<dbReference type="InterPro" id="IPR001005">
    <property type="entry name" value="SANT/Myb"/>
</dbReference>
<dbReference type="Pfam" id="PF05030">
    <property type="entry name" value="SSXT"/>
    <property type="match status" value="1"/>
</dbReference>